<dbReference type="GeneID" id="96610479"/>
<keyword evidence="3" id="KW-1185">Reference proteome</keyword>
<evidence type="ECO:0000256" key="1">
    <source>
        <dbReference type="SAM" id="MobiDB-lite"/>
    </source>
</evidence>
<feature type="region of interest" description="Disordered" evidence="1">
    <location>
        <begin position="15"/>
        <end position="95"/>
    </location>
</feature>
<evidence type="ECO:0000313" key="3">
    <source>
        <dbReference type="Proteomes" id="UP000030300"/>
    </source>
</evidence>
<proteinExistence type="predicted"/>
<sequence length="95" mass="9845">MSDLATDLVRVRVGDTEFNVGRADAERRGLTVLDEPTRTRSGNPRPETRSGGRPVKPKTSVADKAAAKKAASAASSAPAASTGDSPITNPPSQED</sequence>
<dbReference type="KEGG" id="psim:KR76_16770"/>
<accession>A0A0A1DN42</accession>
<organism evidence="2 3">
    <name type="scientific">Nocardioides simplex</name>
    <name type="common">Arthrobacter simplex</name>
    <dbReference type="NCBI Taxonomy" id="2045"/>
    <lineage>
        <taxon>Bacteria</taxon>
        <taxon>Bacillati</taxon>
        <taxon>Actinomycetota</taxon>
        <taxon>Actinomycetes</taxon>
        <taxon>Propionibacteriales</taxon>
        <taxon>Nocardioidaceae</taxon>
        <taxon>Pimelobacter</taxon>
    </lineage>
</organism>
<reference evidence="2 3" key="1">
    <citation type="journal article" date="2015" name="Genome Announc.">
        <title>Complete Genome Sequence of Steroid-Transforming Nocardioides simplex VKM Ac-2033D.</title>
        <authorList>
            <person name="Shtratnikova V.Y."/>
            <person name="Schelkunov M.I."/>
            <person name="Pekov Y.A."/>
            <person name="Fokina V.V."/>
            <person name="Logacheva M.D."/>
            <person name="Sokolov S.L."/>
            <person name="Bragin E.Y."/>
            <person name="Ashapkin V.V."/>
            <person name="Donova M.V."/>
        </authorList>
    </citation>
    <scope>NUCLEOTIDE SEQUENCE [LARGE SCALE GENOMIC DNA]</scope>
    <source>
        <strain evidence="2 3">VKM Ac-2033D</strain>
    </source>
</reference>
<dbReference type="STRING" id="2045.KR76_16770"/>
<feature type="compositionally biased region" description="Polar residues" evidence="1">
    <location>
        <begin position="82"/>
        <end position="95"/>
    </location>
</feature>
<dbReference type="EMBL" id="CP009896">
    <property type="protein sequence ID" value="AIY18002.1"/>
    <property type="molecule type" value="Genomic_DNA"/>
</dbReference>
<dbReference type="AlphaFoldDB" id="A0A0A1DN42"/>
<name>A0A0A1DN42_NOCSI</name>
<feature type="compositionally biased region" description="Low complexity" evidence="1">
    <location>
        <begin position="62"/>
        <end position="81"/>
    </location>
</feature>
<evidence type="ECO:0000313" key="2">
    <source>
        <dbReference type="EMBL" id="AIY18002.1"/>
    </source>
</evidence>
<dbReference type="Proteomes" id="UP000030300">
    <property type="component" value="Chromosome"/>
</dbReference>
<protein>
    <submittedName>
        <fullName evidence="2">Uncharacterized protein</fullName>
    </submittedName>
</protein>
<dbReference type="RefSeq" id="WP_038679825.1">
    <property type="nucleotide sequence ID" value="NZ_CP009896.1"/>
</dbReference>
<dbReference type="HOGENOM" id="CLU_2423987_0_0_11"/>
<gene>
    <name evidence="2" type="ORF">KR76_16770</name>
</gene>